<dbReference type="Proteomes" id="UP000192599">
    <property type="component" value="Unassembled WGS sequence"/>
</dbReference>
<name>A0A1V9VEE2_9BACT</name>
<reference evidence="1 2" key="1">
    <citation type="submission" date="2017-04" db="EMBL/GenBank/DDBJ databases">
        <title>Accumulation and expression of multiple antibiotic resistance genes in Arcobacter cryaerophilus that thrives in sewage.</title>
        <authorList>
            <person name="Millar J.A."/>
            <person name="Raghavan R."/>
        </authorList>
    </citation>
    <scope>NUCLEOTIDE SEQUENCE [LARGE SCALE GENOMIC DNA]</scope>
    <source>
        <strain evidence="1 2">AZT-1</strain>
    </source>
</reference>
<evidence type="ECO:0000313" key="1">
    <source>
        <dbReference type="EMBL" id="OQR42299.1"/>
    </source>
</evidence>
<dbReference type="EMBL" id="LNTC01000003">
    <property type="protein sequence ID" value="OQR42299.1"/>
    <property type="molecule type" value="Genomic_DNA"/>
</dbReference>
<organism evidence="1 2">
    <name type="scientific">Aliarcobacter cryaerophilus</name>
    <dbReference type="NCBI Taxonomy" id="28198"/>
    <lineage>
        <taxon>Bacteria</taxon>
        <taxon>Pseudomonadati</taxon>
        <taxon>Campylobacterota</taxon>
        <taxon>Epsilonproteobacteria</taxon>
        <taxon>Campylobacterales</taxon>
        <taxon>Arcobacteraceae</taxon>
        <taxon>Aliarcobacter</taxon>
    </lineage>
</organism>
<proteinExistence type="predicted"/>
<dbReference type="InterPro" id="IPR035911">
    <property type="entry name" value="MurE/MurF_N"/>
</dbReference>
<dbReference type="AlphaFoldDB" id="A0A1V9VEE2"/>
<sequence>MKISSIVDIVDGELLNSPSISFINNISSDANKVKTSDMFIAKNIEDLKIALQNGAYAVIFEKDFEVIDNEIAFIKVKNLELALLKIVRYKLSTLKIKSYFCTDETFDMLKLYQNNHTKPIFLISKNIEKAFKFIDDIKDGDILISKNKKLLESIYPDSKEFEKKLDENSIKNLIKHSLFELSFSYKDIYFSKLRLSKIYLNSFLNIYDFFKGNIDISKLKLYSNFKAIFIDKDFQPIESGKSDSFIICQTNKNLIPIEITYLKNEFRYAKTIFVSKYKISFLDEKEQIIINNIEDLKNILKNLKFNCVYLIGFTNQESFEFLQNSQKLQALF</sequence>
<gene>
    <name evidence="1" type="ORF">AS859_00670</name>
</gene>
<dbReference type="SUPFAM" id="SSF63418">
    <property type="entry name" value="MurE/MurF N-terminal domain"/>
    <property type="match status" value="1"/>
</dbReference>
<accession>A0A1V9VEE2</accession>
<dbReference type="Gene3D" id="3.40.1390.10">
    <property type="entry name" value="MurE/MurF, N-terminal domain"/>
    <property type="match status" value="1"/>
</dbReference>
<comment type="caution">
    <text evidence="1">The sequence shown here is derived from an EMBL/GenBank/DDBJ whole genome shotgun (WGS) entry which is preliminary data.</text>
</comment>
<protein>
    <submittedName>
        <fullName evidence="1">Peptidoglycan synthetase</fullName>
    </submittedName>
</protein>
<evidence type="ECO:0000313" key="2">
    <source>
        <dbReference type="Proteomes" id="UP000192599"/>
    </source>
</evidence>
<dbReference type="RefSeq" id="WP_081560243.1">
    <property type="nucleotide sequence ID" value="NZ_JAODCA010000009.1"/>
</dbReference>